<evidence type="ECO:0000256" key="5">
    <source>
        <dbReference type="ARBA" id="ARBA00023136"/>
    </source>
</evidence>
<keyword evidence="8" id="KW-1185">Reference proteome</keyword>
<dbReference type="Proteomes" id="UP001157186">
    <property type="component" value="Unassembled WGS sequence"/>
</dbReference>
<dbReference type="PIRSF" id="PIRSF006060">
    <property type="entry name" value="AA_transporter"/>
    <property type="match status" value="1"/>
</dbReference>
<keyword evidence="5 6" id="KW-0472">Membrane</keyword>
<keyword evidence="4 6" id="KW-1133">Transmembrane helix</keyword>
<feature type="transmembrane region" description="Helical" evidence="6">
    <location>
        <begin position="83"/>
        <end position="106"/>
    </location>
</feature>
<dbReference type="NCBIfam" id="NF008245">
    <property type="entry name" value="PRK11021.1"/>
    <property type="match status" value="1"/>
</dbReference>
<sequence>MKDTNKKIGRWQGAGLLATTLLGTGVFILPQMTLAIASNGALFSWLLLTVAIIPVTVVFALLAAKYPHAGGPAYFVEQAFGAIAGRSIGLIFLLIVPLGVPAAILMTVKFANALMPFVGYQQLVAELALVAVLFLLNYRGIHLSAKVQFLLTLAIITVVVLLLLAFTIDNNAAQQSTAAPLEITKIMAAAGIAFWSFLGVEAMTHLANDFKNPKKDMVPAMLIGTGLVGLIYLGCTWLLIHVPTDSPLAMVGVFDQLLSEHGALVIGILGIAGGLSSANVYTASTIRLIASFSQQGVLPHYFSATNRHNIPLRALVLVLTIMLLVLVITFASDKNLEHLIAWCNGVFVIIYSISMAAALKLLPSRQRPFIYLGFIFCLALAWGLAIKMLYALSLLAIVIPILCWQKRLQCKKKSTLAKAVL</sequence>
<evidence type="ECO:0000256" key="1">
    <source>
        <dbReference type="ARBA" id="ARBA00004651"/>
    </source>
</evidence>
<dbReference type="RefSeq" id="WP_284242765.1">
    <property type="nucleotide sequence ID" value="NZ_BSST01000001.1"/>
</dbReference>
<name>A0ABQ6GM62_9GAMM</name>
<feature type="transmembrane region" description="Helical" evidence="6">
    <location>
        <begin position="338"/>
        <end position="362"/>
    </location>
</feature>
<evidence type="ECO:0000256" key="2">
    <source>
        <dbReference type="ARBA" id="ARBA00022475"/>
    </source>
</evidence>
<dbReference type="PANTHER" id="PTHR42770">
    <property type="entry name" value="AMINO ACID TRANSPORTER-RELATED"/>
    <property type="match status" value="1"/>
</dbReference>
<comment type="caution">
    <text evidence="7">The sequence shown here is derived from an EMBL/GenBank/DDBJ whole genome shotgun (WGS) entry which is preliminary data.</text>
</comment>
<evidence type="ECO:0000256" key="4">
    <source>
        <dbReference type="ARBA" id="ARBA00022989"/>
    </source>
</evidence>
<feature type="transmembrane region" description="Helical" evidence="6">
    <location>
        <begin position="262"/>
        <end position="289"/>
    </location>
</feature>
<feature type="transmembrane region" description="Helical" evidence="6">
    <location>
        <begin position="149"/>
        <end position="168"/>
    </location>
</feature>
<gene>
    <name evidence="7" type="primary">yjeH</name>
    <name evidence="7" type="ORF">tinsulaeT_03010</name>
</gene>
<feature type="transmembrane region" description="Helical" evidence="6">
    <location>
        <begin position="12"/>
        <end position="30"/>
    </location>
</feature>
<dbReference type="InterPro" id="IPR050367">
    <property type="entry name" value="APC_superfamily"/>
</dbReference>
<feature type="transmembrane region" description="Helical" evidence="6">
    <location>
        <begin position="118"/>
        <end position="137"/>
    </location>
</feature>
<evidence type="ECO:0000313" key="8">
    <source>
        <dbReference type="Proteomes" id="UP001157186"/>
    </source>
</evidence>
<dbReference type="PANTHER" id="PTHR42770:SF13">
    <property type="entry name" value="L-METHIONINE_BRANCHED-CHAIN AMINO ACID EXPORTER YJEH"/>
    <property type="match status" value="1"/>
</dbReference>
<feature type="transmembrane region" description="Helical" evidence="6">
    <location>
        <begin position="369"/>
        <end position="402"/>
    </location>
</feature>
<keyword evidence="2" id="KW-1003">Cell membrane</keyword>
<feature type="transmembrane region" description="Helical" evidence="6">
    <location>
        <begin position="220"/>
        <end position="242"/>
    </location>
</feature>
<organism evidence="7 8">
    <name type="scientific">Thalassotalea insulae</name>
    <dbReference type="NCBI Taxonomy" id="2056778"/>
    <lineage>
        <taxon>Bacteria</taxon>
        <taxon>Pseudomonadati</taxon>
        <taxon>Pseudomonadota</taxon>
        <taxon>Gammaproteobacteria</taxon>
        <taxon>Alteromonadales</taxon>
        <taxon>Colwelliaceae</taxon>
        <taxon>Thalassotalea</taxon>
    </lineage>
</organism>
<dbReference type="EMBL" id="BSST01000001">
    <property type="protein sequence ID" value="GLX76961.1"/>
    <property type="molecule type" value="Genomic_DNA"/>
</dbReference>
<feature type="transmembrane region" description="Helical" evidence="6">
    <location>
        <begin position="188"/>
        <end position="208"/>
    </location>
</feature>
<dbReference type="InterPro" id="IPR002293">
    <property type="entry name" value="AA/rel_permease1"/>
</dbReference>
<reference evidence="7 8" key="1">
    <citation type="submission" date="2023-03" db="EMBL/GenBank/DDBJ databases">
        <title>Draft genome sequence of Thalassotalea insulae KCTC 62186T.</title>
        <authorList>
            <person name="Sawabe T."/>
        </authorList>
    </citation>
    <scope>NUCLEOTIDE SEQUENCE [LARGE SCALE GENOMIC DNA]</scope>
    <source>
        <strain evidence="7 8">KCTC 62186</strain>
    </source>
</reference>
<feature type="transmembrane region" description="Helical" evidence="6">
    <location>
        <begin position="310"/>
        <end position="332"/>
    </location>
</feature>
<protein>
    <submittedName>
        <fullName evidence="7">L-methionine/branched-chain amino acid transporter</fullName>
    </submittedName>
</protein>
<keyword evidence="3 6" id="KW-0812">Transmembrane</keyword>
<dbReference type="Gene3D" id="1.20.1740.10">
    <property type="entry name" value="Amino acid/polyamine transporter I"/>
    <property type="match status" value="1"/>
</dbReference>
<proteinExistence type="predicted"/>
<accession>A0ABQ6GM62</accession>
<dbReference type="Pfam" id="PF13520">
    <property type="entry name" value="AA_permease_2"/>
    <property type="match status" value="1"/>
</dbReference>
<evidence type="ECO:0000256" key="3">
    <source>
        <dbReference type="ARBA" id="ARBA00022692"/>
    </source>
</evidence>
<evidence type="ECO:0000313" key="7">
    <source>
        <dbReference type="EMBL" id="GLX76961.1"/>
    </source>
</evidence>
<feature type="transmembrane region" description="Helical" evidence="6">
    <location>
        <begin position="42"/>
        <end position="62"/>
    </location>
</feature>
<comment type="subcellular location">
    <subcellularLocation>
        <location evidence="1">Cell membrane</location>
        <topology evidence="1">Multi-pass membrane protein</topology>
    </subcellularLocation>
</comment>
<evidence type="ECO:0000256" key="6">
    <source>
        <dbReference type="SAM" id="Phobius"/>
    </source>
</evidence>